<feature type="compositionally biased region" description="Polar residues" evidence="1">
    <location>
        <begin position="165"/>
        <end position="177"/>
    </location>
</feature>
<dbReference type="AlphaFoldDB" id="A0A0B6ZLA8"/>
<gene>
    <name evidence="2" type="primary">ORF66551</name>
</gene>
<proteinExistence type="predicted"/>
<feature type="non-terminal residue" evidence="2">
    <location>
        <position position="263"/>
    </location>
</feature>
<accession>A0A0B6ZLA8</accession>
<evidence type="ECO:0000256" key="1">
    <source>
        <dbReference type="SAM" id="MobiDB-lite"/>
    </source>
</evidence>
<protein>
    <submittedName>
        <fullName evidence="2">Uncharacterized protein</fullName>
    </submittedName>
</protein>
<reference evidence="2" key="1">
    <citation type="submission" date="2014-12" db="EMBL/GenBank/DDBJ databases">
        <title>Insight into the proteome of Arion vulgaris.</title>
        <authorList>
            <person name="Aradska J."/>
            <person name="Bulat T."/>
            <person name="Smidak R."/>
            <person name="Sarate P."/>
            <person name="Gangsoo J."/>
            <person name="Sialana F."/>
            <person name="Bilban M."/>
            <person name="Lubec G."/>
        </authorList>
    </citation>
    <scope>NUCLEOTIDE SEQUENCE</scope>
    <source>
        <tissue evidence="2">Skin</tissue>
    </source>
</reference>
<feature type="region of interest" description="Disordered" evidence="1">
    <location>
        <begin position="150"/>
        <end position="177"/>
    </location>
</feature>
<name>A0A0B6ZLA8_9EUPU</name>
<dbReference type="EMBL" id="HACG01021640">
    <property type="protein sequence ID" value="CEK68505.1"/>
    <property type="molecule type" value="Transcribed_RNA"/>
</dbReference>
<feature type="non-terminal residue" evidence="2">
    <location>
        <position position="1"/>
    </location>
</feature>
<evidence type="ECO:0000313" key="2">
    <source>
        <dbReference type="EMBL" id="CEK68505.1"/>
    </source>
</evidence>
<sequence>FTSDKSSRESTRPENDYYSIEDSQIEITGSRVNRINSYTEVDIENSDNHICNQSDETYLEEVKPVLISVGCSGIDNRCKGIIDSDLQRNDHSDNGSMKINESIVQHHLLDENYSSFKDAITANFNKEQIKVYSKLGEEVTEMKNPYNVLLQPKKDPKLRKPLQHPSGNPSNQEIYSMTGSLNENQPKAEVSDLNTALPQRPHLSSIPDQTKPEQTVNSKLDRVNIGNEMKPSNVNSKTYSKTTSADNAILLPDAGNTTFHEAA</sequence>
<organism evidence="2">
    <name type="scientific">Arion vulgaris</name>
    <dbReference type="NCBI Taxonomy" id="1028688"/>
    <lineage>
        <taxon>Eukaryota</taxon>
        <taxon>Metazoa</taxon>
        <taxon>Spiralia</taxon>
        <taxon>Lophotrochozoa</taxon>
        <taxon>Mollusca</taxon>
        <taxon>Gastropoda</taxon>
        <taxon>Heterobranchia</taxon>
        <taxon>Euthyneura</taxon>
        <taxon>Panpulmonata</taxon>
        <taxon>Eupulmonata</taxon>
        <taxon>Stylommatophora</taxon>
        <taxon>Helicina</taxon>
        <taxon>Arionoidea</taxon>
        <taxon>Arionidae</taxon>
        <taxon>Arion</taxon>
    </lineage>
</organism>